<sequence>MTWSAVVPETAWRVVRTAAGRRALHVMLLMSGVFVLGVLCGERAQAAEGVPSPRDVTGQVVAVAPEHPREEPAASATAVREPSASPQGPEGDRGGEDSPAVREAEAGGSGLGLRPVAEGLAGGVVRPVETRVVRPVVDVVEKVTDGLGAVARAEVPPLEALTDPPALPRSPGLTAPSGLPVPSGLTSPSDLTGLPGRVVPTGTLPQTPPPSTHPALPAAPETAPGAAPSGATPEADRTRADTGPATVAYGPLPGAYGASGTRSTTHLAVDRTAPAPAAATPDPTRQAPTGDPDGSLGTGAGADHGTPRHGDAHAVTPHHRIAFRLVPGGLARAEAAGTRDRYRDIPVSPA</sequence>
<keyword evidence="3" id="KW-1185">Reference proteome</keyword>
<proteinExistence type="predicted"/>
<organism evidence="2 3">
    <name type="scientific">Streptomyces rochei</name>
    <name type="common">Streptomyces parvullus</name>
    <dbReference type="NCBI Taxonomy" id="1928"/>
    <lineage>
        <taxon>Bacteria</taxon>
        <taxon>Bacillati</taxon>
        <taxon>Actinomycetota</taxon>
        <taxon>Actinomycetes</taxon>
        <taxon>Kitasatosporales</taxon>
        <taxon>Streptomycetaceae</taxon>
        <taxon>Streptomyces</taxon>
        <taxon>Streptomyces rochei group</taxon>
    </lineage>
</organism>
<accession>A0ABW7E888</accession>
<feature type="compositionally biased region" description="Low complexity" evidence="1">
    <location>
        <begin position="214"/>
        <end position="233"/>
    </location>
</feature>
<reference evidence="2 3" key="1">
    <citation type="submission" date="2024-10" db="EMBL/GenBank/DDBJ databases">
        <title>Draft genome assembly of a novel steroid transforming actinomycete isolated from African clawed frog Xenopus laevis.</title>
        <authorList>
            <person name="Bragin E."/>
            <person name="Kollerov V."/>
            <person name="Donova M.V."/>
        </authorList>
    </citation>
    <scope>NUCLEOTIDE SEQUENCE [LARGE SCALE GENOMIC DNA]</scope>
    <source>
        <strain evidence="2 3">MTOC-St3</strain>
    </source>
</reference>
<dbReference type="Proteomes" id="UP001605990">
    <property type="component" value="Unassembled WGS sequence"/>
</dbReference>
<comment type="caution">
    <text evidence="2">The sequence shown here is derived from an EMBL/GenBank/DDBJ whole genome shotgun (WGS) entry which is preliminary data.</text>
</comment>
<name>A0ABW7E888_STRRO</name>
<feature type="region of interest" description="Disordered" evidence="1">
    <location>
        <begin position="67"/>
        <end position="114"/>
    </location>
</feature>
<gene>
    <name evidence="2" type="ORF">ACGU38_26305</name>
</gene>
<dbReference type="EMBL" id="JBIENY010000386">
    <property type="protein sequence ID" value="MFG6298858.1"/>
    <property type="molecule type" value="Genomic_DNA"/>
</dbReference>
<evidence type="ECO:0000313" key="3">
    <source>
        <dbReference type="Proteomes" id="UP001605990"/>
    </source>
</evidence>
<feature type="compositionally biased region" description="Basic and acidic residues" evidence="1">
    <location>
        <begin position="90"/>
        <end position="105"/>
    </location>
</feature>
<feature type="compositionally biased region" description="Low complexity" evidence="1">
    <location>
        <begin position="270"/>
        <end position="289"/>
    </location>
</feature>
<feature type="region of interest" description="Disordered" evidence="1">
    <location>
        <begin position="160"/>
        <end position="316"/>
    </location>
</feature>
<evidence type="ECO:0000313" key="2">
    <source>
        <dbReference type="EMBL" id="MFG6298858.1"/>
    </source>
</evidence>
<evidence type="ECO:0008006" key="4">
    <source>
        <dbReference type="Google" id="ProtNLM"/>
    </source>
</evidence>
<evidence type="ECO:0000256" key="1">
    <source>
        <dbReference type="SAM" id="MobiDB-lite"/>
    </source>
</evidence>
<dbReference type="RefSeq" id="WP_046249602.1">
    <property type="nucleotide sequence ID" value="NZ_JBIENY010000386.1"/>
</dbReference>
<protein>
    <recommendedName>
        <fullName evidence="4">Secreted protein</fullName>
    </recommendedName>
</protein>